<proteinExistence type="predicted"/>
<sequence>MILDTISTSTPEVTQEVTPEVRLLTILTSEMTRQQLKEALGLKDNEHFRRAYLIPALDAGLIEMTLPDKPRSSKQKYRLTDKGRLLRDSAN</sequence>
<dbReference type="GO" id="GO:0004386">
    <property type="term" value="F:helicase activity"/>
    <property type="evidence" value="ECO:0007669"/>
    <property type="project" value="UniProtKB-KW"/>
</dbReference>
<organism evidence="3 4">
    <name type="scientific">Desulfobotulus alkaliphilus</name>
    <dbReference type="NCBI Taxonomy" id="622671"/>
    <lineage>
        <taxon>Bacteria</taxon>
        <taxon>Pseudomonadati</taxon>
        <taxon>Thermodesulfobacteriota</taxon>
        <taxon>Desulfobacteria</taxon>
        <taxon>Desulfobacterales</taxon>
        <taxon>Desulfobacteraceae</taxon>
        <taxon>Desulfobotulus</taxon>
    </lineage>
</organism>
<keyword evidence="4" id="KW-1185">Reference proteome</keyword>
<dbReference type="Pfam" id="PF21247">
    <property type="entry name" value="Fic-like_C"/>
    <property type="match status" value="1"/>
</dbReference>
<accession>A0A562RV46</accession>
<feature type="region of interest" description="Disordered" evidence="1">
    <location>
        <begin position="70"/>
        <end position="91"/>
    </location>
</feature>
<dbReference type="AlphaFoldDB" id="A0A562RV46"/>
<name>A0A562RV46_9BACT</name>
<evidence type="ECO:0000313" key="4">
    <source>
        <dbReference type="Proteomes" id="UP000318307"/>
    </source>
</evidence>
<comment type="caution">
    <text evidence="3">The sequence shown here is derived from an EMBL/GenBank/DDBJ whole genome shotgun (WGS) entry which is preliminary data.</text>
</comment>
<feature type="domain" description="Filamentation induced by cAMP protein Fic-like C-terminal" evidence="2">
    <location>
        <begin position="22"/>
        <end position="80"/>
    </location>
</feature>
<evidence type="ECO:0000259" key="2">
    <source>
        <dbReference type="Pfam" id="PF21247"/>
    </source>
</evidence>
<evidence type="ECO:0000313" key="3">
    <source>
        <dbReference type="EMBL" id="TWI72226.1"/>
    </source>
</evidence>
<keyword evidence="3" id="KW-0347">Helicase</keyword>
<dbReference type="RefSeq" id="WP_246118554.1">
    <property type="nucleotide sequence ID" value="NZ_VLLC01000011.1"/>
</dbReference>
<gene>
    <name evidence="3" type="ORF">LZ24_01632</name>
</gene>
<keyword evidence="3" id="KW-0547">Nucleotide-binding</keyword>
<dbReference type="InterPro" id="IPR049514">
    <property type="entry name" value="Fic-like_C"/>
</dbReference>
<protein>
    <submittedName>
        <fullName evidence="3">ATP-dependent DNA helicase RecG</fullName>
    </submittedName>
</protein>
<evidence type="ECO:0000256" key="1">
    <source>
        <dbReference type="SAM" id="MobiDB-lite"/>
    </source>
</evidence>
<dbReference type="Proteomes" id="UP000318307">
    <property type="component" value="Unassembled WGS sequence"/>
</dbReference>
<reference evidence="3 4" key="1">
    <citation type="submission" date="2019-07" db="EMBL/GenBank/DDBJ databases">
        <title>Genome sequencing of 100 strains of the haloalkaliphilic chemolithoautotrophic sulfur-oxidizing bacterium Thioalkalivibrio.</title>
        <authorList>
            <person name="Muyzer G."/>
        </authorList>
    </citation>
    <scope>NUCLEOTIDE SEQUENCE [LARGE SCALE GENOMIC DNA]</scope>
    <source>
        <strain evidence="3 4">ASO4-4</strain>
    </source>
</reference>
<dbReference type="EMBL" id="VLLC01000011">
    <property type="protein sequence ID" value="TWI72226.1"/>
    <property type="molecule type" value="Genomic_DNA"/>
</dbReference>
<keyword evidence="3" id="KW-0067">ATP-binding</keyword>
<feature type="compositionally biased region" description="Basic and acidic residues" evidence="1">
    <location>
        <begin position="78"/>
        <end position="91"/>
    </location>
</feature>
<keyword evidence="3" id="KW-0378">Hydrolase</keyword>